<dbReference type="AlphaFoldDB" id="A0A6C0KKJ6"/>
<proteinExistence type="predicted"/>
<dbReference type="SUPFAM" id="SSF57850">
    <property type="entry name" value="RING/U-box"/>
    <property type="match status" value="1"/>
</dbReference>
<name>A0A6C0KKJ6_9ZZZZ</name>
<keyword evidence="1" id="KW-0479">Metal-binding</keyword>
<organism evidence="5">
    <name type="scientific">viral metagenome</name>
    <dbReference type="NCBI Taxonomy" id="1070528"/>
    <lineage>
        <taxon>unclassified sequences</taxon>
        <taxon>metagenomes</taxon>
        <taxon>organismal metagenomes</taxon>
    </lineage>
</organism>
<accession>A0A6C0KKJ6</accession>
<dbReference type="PROSITE" id="PS50089">
    <property type="entry name" value="ZF_RING_2"/>
    <property type="match status" value="1"/>
</dbReference>
<dbReference type="InterPro" id="IPR013083">
    <property type="entry name" value="Znf_RING/FYVE/PHD"/>
</dbReference>
<dbReference type="Gene3D" id="3.30.40.10">
    <property type="entry name" value="Zinc/RING finger domain, C3HC4 (zinc finger)"/>
    <property type="match status" value="1"/>
</dbReference>
<dbReference type="InterPro" id="IPR001841">
    <property type="entry name" value="Znf_RING"/>
</dbReference>
<sequence>MKSQCSHQNCCENCVICMNDIKSDENTCTLPCKHSFHESCLQQYRENTIDPVCPLCRAKLPLRSLEDEMYDVARCYKRIIKTGYKSKGRHIVHLRITYKSSSEMFLDNHVNIWYSHRVIQPKQKQRFNNKQNHKNIKKFKNYKGKI</sequence>
<evidence type="ECO:0000256" key="2">
    <source>
        <dbReference type="ARBA" id="ARBA00022771"/>
    </source>
</evidence>
<dbReference type="GO" id="GO:0061630">
    <property type="term" value="F:ubiquitin protein ligase activity"/>
    <property type="evidence" value="ECO:0007669"/>
    <property type="project" value="TreeGrafter"/>
</dbReference>
<evidence type="ECO:0000313" key="5">
    <source>
        <dbReference type="EMBL" id="QHU17691.1"/>
    </source>
</evidence>
<dbReference type="GO" id="GO:0012505">
    <property type="term" value="C:endomembrane system"/>
    <property type="evidence" value="ECO:0007669"/>
    <property type="project" value="TreeGrafter"/>
</dbReference>
<protein>
    <recommendedName>
        <fullName evidence="4">RING-type domain-containing protein</fullName>
    </recommendedName>
</protein>
<reference evidence="5" key="1">
    <citation type="journal article" date="2020" name="Nature">
        <title>Giant virus diversity and host interactions through global metagenomics.</title>
        <authorList>
            <person name="Schulz F."/>
            <person name="Roux S."/>
            <person name="Paez-Espino D."/>
            <person name="Jungbluth S."/>
            <person name="Walsh D.A."/>
            <person name="Denef V.J."/>
            <person name="McMahon K.D."/>
            <person name="Konstantinidis K.T."/>
            <person name="Eloe-Fadrosh E.A."/>
            <person name="Kyrpides N.C."/>
            <person name="Woyke T."/>
        </authorList>
    </citation>
    <scope>NUCLEOTIDE SEQUENCE</scope>
    <source>
        <strain evidence="5">GVMAG-S-3300012919-55</strain>
    </source>
</reference>
<evidence type="ECO:0000256" key="1">
    <source>
        <dbReference type="ARBA" id="ARBA00022723"/>
    </source>
</evidence>
<dbReference type="EMBL" id="MN740917">
    <property type="protein sequence ID" value="QHU17691.1"/>
    <property type="molecule type" value="Genomic_DNA"/>
</dbReference>
<keyword evidence="3" id="KW-0862">Zinc</keyword>
<feature type="domain" description="RING-type" evidence="4">
    <location>
        <begin position="14"/>
        <end position="57"/>
    </location>
</feature>
<dbReference type="SMART" id="SM00184">
    <property type="entry name" value="RING"/>
    <property type="match status" value="1"/>
</dbReference>
<dbReference type="PANTHER" id="PTHR22763:SF192">
    <property type="entry name" value="RING-TYPE DOMAIN-CONTAINING PROTEIN"/>
    <property type="match status" value="1"/>
</dbReference>
<dbReference type="CDD" id="cd16448">
    <property type="entry name" value="RING-H2"/>
    <property type="match status" value="1"/>
</dbReference>
<keyword evidence="2" id="KW-0863">Zinc-finger</keyword>
<dbReference type="GO" id="GO:0043161">
    <property type="term" value="P:proteasome-mediated ubiquitin-dependent protein catabolic process"/>
    <property type="evidence" value="ECO:0007669"/>
    <property type="project" value="TreeGrafter"/>
</dbReference>
<evidence type="ECO:0000259" key="4">
    <source>
        <dbReference type="PROSITE" id="PS50089"/>
    </source>
</evidence>
<dbReference type="Pfam" id="PF13639">
    <property type="entry name" value="zf-RING_2"/>
    <property type="match status" value="1"/>
</dbReference>
<dbReference type="GO" id="GO:0008270">
    <property type="term" value="F:zinc ion binding"/>
    <property type="evidence" value="ECO:0007669"/>
    <property type="project" value="UniProtKB-KW"/>
</dbReference>
<dbReference type="PANTHER" id="PTHR22763">
    <property type="entry name" value="RING ZINC FINGER PROTEIN"/>
    <property type="match status" value="1"/>
</dbReference>
<dbReference type="InterPro" id="IPR050731">
    <property type="entry name" value="HRD1_E3_ubiq-ligases"/>
</dbReference>
<evidence type="ECO:0000256" key="3">
    <source>
        <dbReference type="ARBA" id="ARBA00022833"/>
    </source>
</evidence>